<dbReference type="Pfam" id="PF02911">
    <property type="entry name" value="Formyl_trans_C"/>
    <property type="match status" value="1"/>
</dbReference>
<dbReference type="Proteomes" id="UP000046155">
    <property type="component" value="Unassembled WGS sequence"/>
</dbReference>
<dbReference type="OrthoDB" id="9802815at2"/>
<evidence type="ECO:0000256" key="7">
    <source>
        <dbReference type="ARBA" id="ARBA00048558"/>
    </source>
</evidence>
<evidence type="ECO:0000256" key="5">
    <source>
        <dbReference type="ARBA" id="ARBA00022679"/>
    </source>
</evidence>
<evidence type="ECO:0000256" key="1">
    <source>
        <dbReference type="ARBA" id="ARBA00002606"/>
    </source>
</evidence>
<dbReference type="Pfam" id="PF00551">
    <property type="entry name" value="Formyl_trans_N"/>
    <property type="match status" value="1"/>
</dbReference>
<dbReference type="InterPro" id="IPR002376">
    <property type="entry name" value="Formyl_transf_N"/>
</dbReference>
<feature type="domain" description="Formyl transferase C-terminal" evidence="10">
    <location>
        <begin position="210"/>
        <end position="308"/>
    </location>
</feature>
<evidence type="ECO:0000259" key="10">
    <source>
        <dbReference type="Pfam" id="PF02911"/>
    </source>
</evidence>
<dbReference type="EMBL" id="CDRZ01000244">
    <property type="protein sequence ID" value="CEO89409.1"/>
    <property type="molecule type" value="Genomic_DNA"/>
</dbReference>
<dbReference type="Gene3D" id="3.40.50.170">
    <property type="entry name" value="Formyl transferase, N-terminal domain"/>
    <property type="match status" value="1"/>
</dbReference>
<dbReference type="InterPro" id="IPR037022">
    <property type="entry name" value="Formyl_trans_C_sf"/>
</dbReference>
<dbReference type="AlphaFoldDB" id="A0A0B7MFL7"/>
<evidence type="ECO:0000256" key="4">
    <source>
        <dbReference type="ARBA" id="ARBA00016014"/>
    </source>
</evidence>
<evidence type="ECO:0000256" key="8">
    <source>
        <dbReference type="HAMAP-Rule" id="MF_00182"/>
    </source>
</evidence>
<evidence type="ECO:0000256" key="2">
    <source>
        <dbReference type="ARBA" id="ARBA00010699"/>
    </source>
</evidence>
<dbReference type="CDD" id="cd08704">
    <property type="entry name" value="Met_tRNA_FMT_C"/>
    <property type="match status" value="1"/>
</dbReference>
<evidence type="ECO:0000256" key="6">
    <source>
        <dbReference type="ARBA" id="ARBA00022917"/>
    </source>
</evidence>
<dbReference type="InterPro" id="IPR036477">
    <property type="entry name" value="Formyl_transf_N_sf"/>
</dbReference>
<keyword evidence="5 8" id="KW-0808">Transferase</keyword>
<dbReference type="InterPro" id="IPR041711">
    <property type="entry name" value="Met-tRNA-FMT_N"/>
</dbReference>
<dbReference type="GO" id="GO:0005829">
    <property type="term" value="C:cytosol"/>
    <property type="evidence" value="ECO:0007669"/>
    <property type="project" value="TreeGrafter"/>
</dbReference>
<dbReference type="GO" id="GO:0004479">
    <property type="term" value="F:methionyl-tRNA formyltransferase activity"/>
    <property type="evidence" value="ECO:0007669"/>
    <property type="project" value="UniProtKB-UniRule"/>
</dbReference>
<evidence type="ECO:0000259" key="9">
    <source>
        <dbReference type="Pfam" id="PF00551"/>
    </source>
</evidence>
<name>A0A0B7MFL7_9FIRM</name>
<feature type="binding site" evidence="8">
    <location>
        <begin position="115"/>
        <end position="118"/>
    </location>
    <ligand>
        <name>(6S)-5,6,7,8-tetrahydrofolate</name>
        <dbReference type="ChEBI" id="CHEBI:57453"/>
    </ligand>
</feature>
<gene>
    <name evidence="8 11" type="primary">fmt</name>
    <name evidence="11" type="ORF">SSCH_470037</name>
</gene>
<feature type="domain" description="Formyl transferase N-terminal" evidence="9">
    <location>
        <begin position="9"/>
        <end position="178"/>
    </location>
</feature>
<dbReference type="SUPFAM" id="SSF50486">
    <property type="entry name" value="FMT C-terminal domain-like"/>
    <property type="match status" value="1"/>
</dbReference>
<dbReference type="PANTHER" id="PTHR11138:SF5">
    <property type="entry name" value="METHIONYL-TRNA FORMYLTRANSFERASE, MITOCHONDRIAL"/>
    <property type="match status" value="1"/>
</dbReference>
<dbReference type="InterPro" id="IPR011034">
    <property type="entry name" value="Formyl_transferase-like_C_sf"/>
</dbReference>
<sequence>MRRAKQLKILFCGTAQFALPTLGHIIENKWELLGVVTQPDRRRGRGRKIASPPVKEFLSGHTVPVYQPATPQELIEIIDKYDIKPDLIVVVAYGMLLPSEVLDLPPLGCINLHPSLLPRYRGAAPIQRAIMNGEQVSGITSMYLSEEMDAGDIILQEEAEIPEDATAGDMASVLAERGAVLIDQTLTMIQQGTAPRHPQDHSRATCAPPLRREEEQIDWSHDAAKIYNQIRGMNPKPGAYTVIKGRILKLWRSQVIADKISGFLPGEVVEINPKTGFSVQTGRGRIFLTEVQPAGRARMSAAAYLRGNKISQGLRLG</sequence>
<keyword evidence="6 8" id="KW-0648">Protein biosynthesis</keyword>
<organism evidence="11 12">
    <name type="scientific">Syntrophaceticus schinkii</name>
    <dbReference type="NCBI Taxonomy" id="499207"/>
    <lineage>
        <taxon>Bacteria</taxon>
        <taxon>Bacillati</taxon>
        <taxon>Bacillota</taxon>
        <taxon>Clostridia</taxon>
        <taxon>Thermoanaerobacterales</taxon>
        <taxon>Thermoanaerobacterales Family III. Incertae Sedis</taxon>
        <taxon>Syntrophaceticus</taxon>
    </lineage>
</organism>
<evidence type="ECO:0000313" key="11">
    <source>
        <dbReference type="EMBL" id="CEO89409.1"/>
    </source>
</evidence>
<dbReference type="HAMAP" id="MF_00182">
    <property type="entry name" value="Formyl_trans"/>
    <property type="match status" value="1"/>
</dbReference>
<keyword evidence="12" id="KW-1185">Reference proteome</keyword>
<dbReference type="NCBIfam" id="TIGR00460">
    <property type="entry name" value="fmt"/>
    <property type="match status" value="1"/>
</dbReference>
<comment type="catalytic activity">
    <reaction evidence="7 8">
        <text>L-methionyl-tRNA(fMet) + (6R)-10-formyltetrahydrofolate = N-formyl-L-methionyl-tRNA(fMet) + (6S)-5,6,7,8-tetrahydrofolate + H(+)</text>
        <dbReference type="Rhea" id="RHEA:24380"/>
        <dbReference type="Rhea" id="RHEA-COMP:9952"/>
        <dbReference type="Rhea" id="RHEA-COMP:9953"/>
        <dbReference type="ChEBI" id="CHEBI:15378"/>
        <dbReference type="ChEBI" id="CHEBI:57453"/>
        <dbReference type="ChEBI" id="CHEBI:78530"/>
        <dbReference type="ChEBI" id="CHEBI:78844"/>
        <dbReference type="ChEBI" id="CHEBI:195366"/>
        <dbReference type="EC" id="2.1.2.9"/>
    </reaction>
</comment>
<comment type="function">
    <text evidence="1 8">Attaches a formyl group to the free amino group of methionyl-tRNA(fMet). The formyl group appears to play a dual role in the initiator identity of N-formylmethionyl-tRNA by promoting its recognition by IF2 and preventing the misappropriation of this tRNA by the elongation apparatus.</text>
</comment>
<dbReference type="InterPro" id="IPR005793">
    <property type="entry name" value="Formyl_trans_C"/>
</dbReference>
<accession>A0A0B7MFL7</accession>
<evidence type="ECO:0000313" key="12">
    <source>
        <dbReference type="Proteomes" id="UP000046155"/>
    </source>
</evidence>
<reference evidence="12" key="1">
    <citation type="submission" date="2015-01" db="EMBL/GenBank/DDBJ databases">
        <authorList>
            <person name="Manzoor Shahid"/>
            <person name="Zubair Saima"/>
        </authorList>
    </citation>
    <scope>NUCLEOTIDE SEQUENCE [LARGE SCALE GENOMIC DNA]</scope>
    <source>
        <strain evidence="12">Sp3</strain>
    </source>
</reference>
<protein>
    <recommendedName>
        <fullName evidence="4 8">Methionyl-tRNA formyltransferase</fullName>
        <ecNumber evidence="3 8">2.1.2.9</ecNumber>
    </recommendedName>
</protein>
<dbReference type="EC" id="2.1.2.9" evidence="3 8"/>
<dbReference type="InterPro" id="IPR044135">
    <property type="entry name" value="Met-tRNA-FMT_C"/>
</dbReference>
<comment type="similarity">
    <text evidence="2 8">Belongs to the Fmt family.</text>
</comment>
<evidence type="ECO:0000256" key="3">
    <source>
        <dbReference type="ARBA" id="ARBA00012261"/>
    </source>
</evidence>
<dbReference type="PANTHER" id="PTHR11138">
    <property type="entry name" value="METHIONYL-TRNA FORMYLTRANSFERASE"/>
    <property type="match status" value="1"/>
</dbReference>
<dbReference type="CDD" id="cd08646">
    <property type="entry name" value="FMT_core_Met-tRNA-FMT_N"/>
    <property type="match status" value="1"/>
</dbReference>
<dbReference type="InterPro" id="IPR005794">
    <property type="entry name" value="Fmt"/>
</dbReference>
<dbReference type="SUPFAM" id="SSF53328">
    <property type="entry name" value="Formyltransferase"/>
    <property type="match status" value="1"/>
</dbReference>
<dbReference type="Gene3D" id="3.10.25.10">
    <property type="entry name" value="Formyl transferase, C-terminal domain"/>
    <property type="match status" value="1"/>
</dbReference>
<proteinExistence type="inferred from homology"/>